<dbReference type="InterPro" id="IPR050923">
    <property type="entry name" value="Cell_Proc_Reg/RNA_Proc"/>
</dbReference>
<dbReference type="InterPro" id="IPR008984">
    <property type="entry name" value="SMAD_FHA_dom_sf"/>
</dbReference>
<reference evidence="4 5" key="1">
    <citation type="submission" date="2020-07" db="EMBL/GenBank/DDBJ databases">
        <title>Sequencing the genomes of 1000 actinobacteria strains.</title>
        <authorList>
            <person name="Klenk H.-P."/>
        </authorList>
    </citation>
    <scope>NUCLEOTIDE SEQUENCE [LARGE SCALE GENOMIC DNA]</scope>
    <source>
        <strain evidence="4 5">DSM 45772</strain>
    </source>
</reference>
<dbReference type="PROSITE" id="PS50006">
    <property type="entry name" value="FHA_DOMAIN"/>
    <property type="match status" value="1"/>
</dbReference>
<dbReference type="RefSeq" id="WP_218890414.1">
    <property type="nucleotide sequence ID" value="NZ_BAABHP010000029.1"/>
</dbReference>
<evidence type="ECO:0000313" key="4">
    <source>
        <dbReference type="EMBL" id="NYD38479.1"/>
    </source>
</evidence>
<evidence type="ECO:0000256" key="2">
    <source>
        <dbReference type="SAM" id="MobiDB-lite"/>
    </source>
</evidence>
<dbReference type="Proteomes" id="UP000535890">
    <property type="component" value="Unassembled WGS sequence"/>
</dbReference>
<accession>A0A7Y9DZK8</accession>
<protein>
    <recommendedName>
        <fullName evidence="3">FHA domain-containing protein</fullName>
    </recommendedName>
</protein>
<keyword evidence="1" id="KW-0597">Phosphoprotein</keyword>
<dbReference type="Gene3D" id="2.60.200.20">
    <property type="match status" value="1"/>
</dbReference>
<organism evidence="4 5">
    <name type="scientific">Actinomycetospora corticicola</name>
    <dbReference type="NCBI Taxonomy" id="663602"/>
    <lineage>
        <taxon>Bacteria</taxon>
        <taxon>Bacillati</taxon>
        <taxon>Actinomycetota</taxon>
        <taxon>Actinomycetes</taxon>
        <taxon>Pseudonocardiales</taxon>
        <taxon>Pseudonocardiaceae</taxon>
        <taxon>Actinomycetospora</taxon>
    </lineage>
</organism>
<gene>
    <name evidence="4" type="ORF">BJ983_004581</name>
</gene>
<evidence type="ECO:0000313" key="5">
    <source>
        <dbReference type="Proteomes" id="UP000535890"/>
    </source>
</evidence>
<comment type="caution">
    <text evidence="4">The sequence shown here is derived from an EMBL/GenBank/DDBJ whole genome shotgun (WGS) entry which is preliminary data.</text>
</comment>
<name>A0A7Y9DZK8_9PSEU</name>
<evidence type="ECO:0000259" key="3">
    <source>
        <dbReference type="PROSITE" id="PS50006"/>
    </source>
</evidence>
<evidence type="ECO:0000256" key="1">
    <source>
        <dbReference type="ARBA" id="ARBA00022553"/>
    </source>
</evidence>
<dbReference type="InterPro" id="IPR000253">
    <property type="entry name" value="FHA_dom"/>
</dbReference>
<feature type="domain" description="FHA" evidence="3">
    <location>
        <begin position="47"/>
        <end position="115"/>
    </location>
</feature>
<feature type="region of interest" description="Disordered" evidence="2">
    <location>
        <begin position="48"/>
        <end position="86"/>
    </location>
</feature>
<dbReference type="SUPFAM" id="SSF49879">
    <property type="entry name" value="SMAD/FHA domain"/>
    <property type="match status" value="1"/>
</dbReference>
<proteinExistence type="predicted"/>
<dbReference type="CDD" id="cd00060">
    <property type="entry name" value="FHA"/>
    <property type="match status" value="1"/>
</dbReference>
<dbReference type="Pfam" id="PF00498">
    <property type="entry name" value="FHA"/>
    <property type="match status" value="1"/>
</dbReference>
<dbReference type="PANTHER" id="PTHR23308">
    <property type="entry name" value="NUCLEAR INHIBITOR OF PROTEIN PHOSPHATASE-1"/>
    <property type="match status" value="1"/>
</dbReference>
<sequence>MTGWTAHVRADRDHYELVCARDDGSAPVPDFPRDPREFTVELTGEQVAIGRRPVADEATAPARTGTDPASGAPGIDLTGPPRDPGVSHRHAVLLAVGDDRWVVLDTGSTNGTTVNYGAEPLAPDTPVPLSPGDTIHVGAWTTITIRRRDDAAR</sequence>
<dbReference type="EMBL" id="JACCBN010000001">
    <property type="protein sequence ID" value="NYD38479.1"/>
    <property type="molecule type" value="Genomic_DNA"/>
</dbReference>
<keyword evidence="5" id="KW-1185">Reference proteome</keyword>
<dbReference type="AlphaFoldDB" id="A0A7Y9DZK8"/>